<dbReference type="Proteomes" id="UP001580391">
    <property type="component" value="Unassembled WGS sequence"/>
</dbReference>
<dbReference type="EMBL" id="JBHILJ010000005">
    <property type="protein sequence ID" value="MFB5737151.1"/>
    <property type="molecule type" value="Genomic_DNA"/>
</dbReference>
<dbReference type="RefSeq" id="WP_135701177.1">
    <property type="nucleotide sequence ID" value="NZ_JBHILI010000006.1"/>
</dbReference>
<evidence type="ECO:0000313" key="1">
    <source>
        <dbReference type="EMBL" id="MFB5737151.1"/>
    </source>
</evidence>
<name>A0ABV5BPB8_9LEPT</name>
<sequence>MSKEKKQGPKGVFTLNPLSGEDYTPWKPISEMSKEELLLHLQIKKLQVRLNFEKLQSSISYTGMLIEAFQSLGLKEWLLGLLEQQAFQDPDPES</sequence>
<comment type="caution">
    <text evidence="1">The sequence shown here is derived from an EMBL/GenBank/DDBJ whole genome shotgun (WGS) entry which is preliminary data.</text>
</comment>
<proteinExistence type="predicted"/>
<keyword evidence="2" id="KW-1185">Reference proteome</keyword>
<organism evidence="1 2">
    <name type="scientific">Leptospira wolffii</name>
    <dbReference type="NCBI Taxonomy" id="409998"/>
    <lineage>
        <taxon>Bacteria</taxon>
        <taxon>Pseudomonadati</taxon>
        <taxon>Spirochaetota</taxon>
        <taxon>Spirochaetia</taxon>
        <taxon>Leptospirales</taxon>
        <taxon>Leptospiraceae</taxon>
        <taxon>Leptospira</taxon>
    </lineage>
</organism>
<gene>
    <name evidence="1" type="ORF">ACE5IX_11565</name>
</gene>
<protein>
    <submittedName>
        <fullName evidence="1">Uncharacterized protein</fullName>
    </submittedName>
</protein>
<reference evidence="1 2" key="1">
    <citation type="submission" date="2024-09" db="EMBL/GenBank/DDBJ databases">
        <title>Taxonomic and Genotyping Characterization of Leptospira Strains isolated from Multiple Sources in Colombia highlights the importance of intermediate species.</title>
        <authorList>
            <person name="Torres Higuera L."/>
            <person name="Rojas Tapias D."/>
            <person name="Jimenez Velasquez S."/>
            <person name="Renjifo Ibanez C."/>
        </authorList>
    </citation>
    <scope>NUCLEOTIDE SEQUENCE [LARGE SCALE GENOMIC DNA]</scope>
    <source>
        <strain evidence="1 2">Lep080</strain>
    </source>
</reference>
<evidence type="ECO:0000313" key="2">
    <source>
        <dbReference type="Proteomes" id="UP001580391"/>
    </source>
</evidence>
<accession>A0ABV5BPB8</accession>